<dbReference type="InterPro" id="IPR033856">
    <property type="entry name" value="Trp_halogen"/>
</dbReference>
<dbReference type="InterPro" id="IPR036188">
    <property type="entry name" value="FAD/NAD-bd_sf"/>
</dbReference>
<feature type="binding site" evidence="2">
    <location>
        <position position="79"/>
    </location>
    <ligand>
        <name>7-chloro-L-tryptophan</name>
        <dbReference type="ChEBI" id="CHEBI:58713"/>
    </ligand>
</feature>
<reference evidence="3 4" key="1">
    <citation type="submission" date="2019-02" db="EMBL/GenBank/DDBJ databases">
        <title>Prokaryotic population dynamics and viral predation in marine succession experiment using metagenomics: the confinement effect.</title>
        <authorList>
            <person name="Haro-Moreno J.M."/>
            <person name="Rodriguez-Valera F."/>
            <person name="Lopez-Perez M."/>
        </authorList>
    </citation>
    <scope>NUCLEOTIDE SEQUENCE [LARGE SCALE GENOMIC DNA]</scope>
    <source>
        <strain evidence="3">MED-G170</strain>
    </source>
</reference>
<evidence type="ECO:0000256" key="2">
    <source>
        <dbReference type="PIRSR" id="PIRSR011396-2"/>
    </source>
</evidence>
<feature type="binding site" evidence="2">
    <location>
        <position position="327"/>
    </location>
    <ligand>
        <name>FAD</name>
        <dbReference type="ChEBI" id="CHEBI:57692"/>
    </ligand>
</feature>
<keyword evidence="2" id="KW-0274">FAD</keyword>
<sequence length="495" mass="55817">MAQQKIKKVIIVGGGTAGWMAAASLSKLIGRDLDISLIESDQIGTVGVGEATIPTFFALHQLLKINEAEFLSEVQGTIKLGISFENWKNNGEDYIHAFGYTGQSCWAAGFQHFWLKGKTLGISEEYSCYSPELMAAKANKFGLLKQNALNYAYHIDASLYAKFLRRLAEKNNVTRIEGKIITVNQADDGNIKSVQLESGLTIDGDLFIDCSGFAALLIDKTLGTEYEDWSHWLPCDRAVAVQTKSVSPPIPYTRSIARECGWQWRIPLQSRVGNGLVFSSEHMSEDEATSTLLNNVEGETLTTPRVIKFRTGQRTVQWNKNCVALGLSGGFLEPLESTSIHLIQRGIIRLMQMFPLSGITEADRDEFNRQMSDEYNFIRDFIIMHYHVTERTDTEFWRQCKNMDIPDSLDHRLRLFKDSGRVFQGEGDVFGENSWTQVMLGQGLMPEQYHPIVNMMSDNELERFLKGNRASVDNTLKQLPTHQQFIAQYCPAKPI</sequence>
<dbReference type="GO" id="GO:0000166">
    <property type="term" value="F:nucleotide binding"/>
    <property type="evidence" value="ECO:0007669"/>
    <property type="project" value="UniProtKB-KW"/>
</dbReference>
<accession>A0A520MID9</accession>
<feature type="binding site" evidence="2">
    <location>
        <position position="336"/>
    </location>
    <ligand>
        <name>L-tryptophan</name>
        <dbReference type="ChEBI" id="CHEBI:57912"/>
    </ligand>
</feature>
<dbReference type="SUPFAM" id="SSF51905">
    <property type="entry name" value="FAD/NAD(P)-binding domain"/>
    <property type="match status" value="1"/>
</dbReference>
<organism evidence="3 4">
    <name type="scientific">SAR92 clade bacterium</name>
    <dbReference type="NCBI Taxonomy" id="2315479"/>
    <lineage>
        <taxon>Bacteria</taxon>
        <taxon>Pseudomonadati</taxon>
        <taxon>Pseudomonadota</taxon>
        <taxon>Gammaproteobacteria</taxon>
        <taxon>Cellvibrionales</taxon>
        <taxon>Porticoccaceae</taxon>
        <taxon>SAR92 clade</taxon>
    </lineage>
</organism>
<dbReference type="PANTHER" id="PTHR43747">
    <property type="entry name" value="FAD-BINDING PROTEIN"/>
    <property type="match status" value="1"/>
</dbReference>
<feature type="active site" evidence="1">
    <location>
        <position position="79"/>
    </location>
</feature>
<evidence type="ECO:0000256" key="1">
    <source>
        <dbReference type="PIRSR" id="PIRSR011396-1"/>
    </source>
</evidence>
<dbReference type="Pfam" id="PF04820">
    <property type="entry name" value="Trp_halogenase"/>
    <property type="match status" value="1"/>
</dbReference>
<dbReference type="EMBL" id="SHBP01000002">
    <property type="protein sequence ID" value="RZO20979.1"/>
    <property type="molecule type" value="Genomic_DNA"/>
</dbReference>
<dbReference type="InterPro" id="IPR006905">
    <property type="entry name" value="Flavin_halogenase"/>
</dbReference>
<keyword evidence="2" id="KW-0285">Flavoprotein</keyword>
<dbReference type="Gene3D" id="3.50.50.60">
    <property type="entry name" value="FAD/NAD(P)-binding domain"/>
    <property type="match status" value="1"/>
</dbReference>
<protein>
    <submittedName>
        <fullName evidence="3">Tryptophan 7-halogenase</fullName>
    </submittedName>
</protein>
<dbReference type="PIRSF" id="PIRSF011396">
    <property type="entry name" value="Trp_halogenase"/>
    <property type="match status" value="1"/>
</dbReference>
<dbReference type="GO" id="GO:0004497">
    <property type="term" value="F:monooxygenase activity"/>
    <property type="evidence" value="ECO:0007669"/>
    <property type="project" value="InterPro"/>
</dbReference>
<feature type="binding site" evidence="2">
    <location>
        <position position="340"/>
    </location>
    <ligand>
        <name>FAD</name>
        <dbReference type="ChEBI" id="CHEBI:57692"/>
    </ligand>
</feature>
<dbReference type="Proteomes" id="UP000315889">
    <property type="component" value="Unassembled WGS sequence"/>
</dbReference>
<gene>
    <name evidence="3" type="ORF">EVB03_01745</name>
</gene>
<comment type="caution">
    <text evidence="3">The sequence shown here is derived from an EMBL/GenBank/DDBJ whole genome shotgun (WGS) entry which is preliminary data.</text>
</comment>
<dbReference type="InterPro" id="IPR050816">
    <property type="entry name" value="Flavin-dep_Halogenase_NPB"/>
</dbReference>
<evidence type="ECO:0000313" key="4">
    <source>
        <dbReference type="Proteomes" id="UP000315889"/>
    </source>
</evidence>
<keyword evidence="2" id="KW-0547">Nucleotide-binding</keyword>
<dbReference type="PANTHER" id="PTHR43747:SF4">
    <property type="entry name" value="FLAVIN-DEPENDENT TRYPTOPHAN HALOGENASE"/>
    <property type="match status" value="1"/>
</dbReference>
<feature type="binding site" evidence="2">
    <location>
        <begin position="14"/>
        <end position="17"/>
    </location>
    <ligand>
        <name>FAD</name>
        <dbReference type="ChEBI" id="CHEBI:57692"/>
    </ligand>
</feature>
<evidence type="ECO:0000313" key="3">
    <source>
        <dbReference type="EMBL" id="RZO20979.1"/>
    </source>
</evidence>
<name>A0A520MID9_9GAMM</name>
<proteinExistence type="predicted"/>
<dbReference type="AlphaFoldDB" id="A0A520MID9"/>